<comment type="caution">
    <text evidence="1">The sequence shown here is derived from an EMBL/GenBank/DDBJ whole genome shotgun (WGS) entry which is preliminary data.</text>
</comment>
<gene>
    <name evidence="1" type="ORF">IAD26_09040</name>
</gene>
<evidence type="ECO:0000313" key="1">
    <source>
        <dbReference type="EMBL" id="HIU93260.1"/>
    </source>
</evidence>
<dbReference type="AlphaFoldDB" id="A0A9D1N1S0"/>
<evidence type="ECO:0000313" key="2">
    <source>
        <dbReference type="Proteomes" id="UP000886748"/>
    </source>
</evidence>
<sequence length="145" mass="17026">MSKARQIAFENVNYKIDISKYNQFLNDSNFTENKTLLSKNKYKIKDRKLVEFSDGSYSITYKKNNNMSFFYNKGGSLTSIQFDLFKKDSITRYSYDIKGNLESVILCAKNNEQFIFSLNKKLIAHWKGNNCYNEKGELIMTREAK</sequence>
<name>A0A9D1N1S0_9CLOT</name>
<organism evidence="1 2">
    <name type="scientific">Candidatus Limenecus avicola</name>
    <dbReference type="NCBI Taxonomy" id="2840847"/>
    <lineage>
        <taxon>Bacteria</taxon>
        <taxon>Bacillati</taxon>
        <taxon>Bacillota</taxon>
        <taxon>Clostridia</taxon>
        <taxon>Eubacteriales</taxon>
        <taxon>Clostridiaceae</taxon>
        <taxon>Clostridiaceae incertae sedis</taxon>
        <taxon>Candidatus Limenecus</taxon>
    </lineage>
</organism>
<reference evidence="1" key="1">
    <citation type="submission" date="2020-10" db="EMBL/GenBank/DDBJ databases">
        <authorList>
            <person name="Gilroy R."/>
        </authorList>
    </citation>
    <scope>NUCLEOTIDE SEQUENCE</scope>
    <source>
        <strain evidence="1">CHK154-7741</strain>
    </source>
</reference>
<dbReference type="Proteomes" id="UP000886748">
    <property type="component" value="Unassembled WGS sequence"/>
</dbReference>
<dbReference type="EMBL" id="DVOD01000064">
    <property type="protein sequence ID" value="HIU93260.1"/>
    <property type="molecule type" value="Genomic_DNA"/>
</dbReference>
<protein>
    <submittedName>
        <fullName evidence="1">Uncharacterized protein</fullName>
    </submittedName>
</protein>
<reference evidence="1" key="2">
    <citation type="journal article" date="2021" name="PeerJ">
        <title>Extensive microbial diversity within the chicken gut microbiome revealed by metagenomics and culture.</title>
        <authorList>
            <person name="Gilroy R."/>
            <person name="Ravi A."/>
            <person name="Getino M."/>
            <person name="Pursley I."/>
            <person name="Horton D.L."/>
            <person name="Alikhan N.F."/>
            <person name="Baker D."/>
            <person name="Gharbi K."/>
            <person name="Hall N."/>
            <person name="Watson M."/>
            <person name="Adriaenssens E.M."/>
            <person name="Foster-Nyarko E."/>
            <person name="Jarju S."/>
            <person name="Secka A."/>
            <person name="Antonio M."/>
            <person name="Oren A."/>
            <person name="Chaudhuri R.R."/>
            <person name="La Ragione R."/>
            <person name="Hildebrand F."/>
            <person name="Pallen M.J."/>
        </authorList>
    </citation>
    <scope>NUCLEOTIDE SEQUENCE</scope>
    <source>
        <strain evidence="1">CHK154-7741</strain>
    </source>
</reference>
<accession>A0A9D1N1S0</accession>
<proteinExistence type="predicted"/>